<keyword evidence="4" id="KW-1185">Reference proteome</keyword>
<sequence>MTAAFPVSFAAWAARHPEAVACAAGTQTRTYRQIDARAWALAAALREAGVRDEDRVVVAPERTADLPAVLLGVARSGGVCVPVDPAHPIERVNLIVADAAAKVVVTDHAGDGGWDGRTVIGHRDLAPGLSPDRWQPPHPDSLSYLLYTSGSTGQPKGVAVTHGAVAACLDVTRRAIGFEAGASLLAVTPLTFDIAVLELMLPLVCGGSIVLASRQQARTGPELAGMITAARPRFLHATPLTWQLLRHAGWTGDRGLTVLIGGDRVPPVLAGELAGSTAAVHHLYGPTEATMYSVSDVVPPGPQPDVLPIGMPIEGSVAGVYDTRMQPVPDGTVGELCLGGVSLARGYVNAPALTAARFVPDPARPGRRLYRTGDLARVLPDGRLELRGRTDDQIKIRGHRVELGEVENALAGHTAVTAAAAVAGAGADGSPRIVAFVQLRDSVAASDRERVLDEIREHVRQRLPQHMCPAAYAVVRAMPTTTTGKIDRKVLAGVPLPER</sequence>
<feature type="domain" description="AMP-dependent synthetase/ligase" evidence="1">
    <location>
        <begin position="9"/>
        <end position="347"/>
    </location>
</feature>
<dbReference type="PROSITE" id="PS00455">
    <property type="entry name" value="AMP_BINDING"/>
    <property type="match status" value="1"/>
</dbReference>
<evidence type="ECO:0000313" key="4">
    <source>
        <dbReference type="Proteomes" id="UP001523216"/>
    </source>
</evidence>
<dbReference type="InterPro" id="IPR045851">
    <property type="entry name" value="AMP-bd_C_sf"/>
</dbReference>
<organism evidence="3 4">
    <name type="scientific">Paractinoplanes hotanensis</name>
    <dbReference type="NCBI Taxonomy" id="2906497"/>
    <lineage>
        <taxon>Bacteria</taxon>
        <taxon>Bacillati</taxon>
        <taxon>Actinomycetota</taxon>
        <taxon>Actinomycetes</taxon>
        <taxon>Micromonosporales</taxon>
        <taxon>Micromonosporaceae</taxon>
        <taxon>Paractinoplanes</taxon>
    </lineage>
</organism>
<dbReference type="Pfam" id="PF00501">
    <property type="entry name" value="AMP-binding"/>
    <property type="match status" value="1"/>
</dbReference>
<dbReference type="InterPro" id="IPR025110">
    <property type="entry name" value="AMP-bd_C"/>
</dbReference>
<protein>
    <submittedName>
        <fullName evidence="3">Amino acid adenylation domain-containing protein</fullName>
    </submittedName>
</protein>
<name>A0ABT0YAP8_9ACTN</name>
<dbReference type="Gene3D" id="3.40.50.980">
    <property type="match status" value="2"/>
</dbReference>
<dbReference type="InterPro" id="IPR000873">
    <property type="entry name" value="AMP-dep_synth/lig_dom"/>
</dbReference>
<evidence type="ECO:0000259" key="1">
    <source>
        <dbReference type="Pfam" id="PF00501"/>
    </source>
</evidence>
<gene>
    <name evidence="3" type="ORF">LXN57_36740</name>
</gene>
<reference evidence="3 4" key="1">
    <citation type="submission" date="2022-06" db="EMBL/GenBank/DDBJ databases">
        <title>Actinoplanes abujensis sp. nov., isolated from Nigerian arid soil.</title>
        <authorList>
            <person name="Ding P."/>
        </authorList>
    </citation>
    <scope>NUCLEOTIDE SEQUENCE [LARGE SCALE GENOMIC DNA]</scope>
    <source>
        <strain evidence="4">TRM88002</strain>
    </source>
</reference>
<dbReference type="RefSeq" id="WP_251802828.1">
    <property type="nucleotide sequence ID" value="NZ_JAMQOL010000054.1"/>
</dbReference>
<dbReference type="InterPro" id="IPR020845">
    <property type="entry name" value="AMP-binding_CS"/>
</dbReference>
<dbReference type="SUPFAM" id="SSF56801">
    <property type="entry name" value="Acetyl-CoA synthetase-like"/>
    <property type="match status" value="1"/>
</dbReference>
<comment type="caution">
    <text evidence="3">The sequence shown here is derived from an EMBL/GenBank/DDBJ whole genome shotgun (WGS) entry which is preliminary data.</text>
</comment>
<dbReference type="Gene3D" id="2.30.38.10">
    <property type="entry name" value="Luciferase, Domain 3"/>
    <property type="match status" value="1"/>
</dbReference>
<proteinExistence type="predicted"/>
<feature type="domain" description="AMP-binding enzyme C-terminal" evidence="2">
    <location>
        <begin position="405"/>
        <end position="485"/>
    </location>
</feature>
<dbReference type="Proteomes" id="UP001523216">
    <property type="component" value="Unassembled WGS sequence"/>
</dbReference>
<dbReference type="PANTHER" id="PTHR45527:SF1">
    <property type="entry name" value="FATTY ACID SYNTHASE"/>
    <property type="match status" value="1"/>
</dbReference>
<dbReference type="PANTHER" id="PTHR45527">
    <property type="entry name" value="NONRIBOSOMAL PEPTIDE SYNTHETASE"/>
    <property type="match status" value="1"/>
</dbReference>
<dbReference type="Gene3D" id="3.30.300.30">
    <property type="match status" value="1"/>
</dbReference>
<evidence type="ECO:0000259" key="2">
    <source>
        <dbReference type="Pfam" id="PF13193"/>
    </source>
</evidence>
<accession>A0ABT0YAP8</accession>
<evidence type="ECO:0000313" key="3">
    <source>
        <dbReference type="EMBL" id="MCM4083116.1"/>
    </source>
</evidence>
<dbReference type="NCBIfam" id="TIGR01733">
    <property type="entry name" value="AA-adenyl-dom"/>
    <property type="match status" value="1"/>
</dbReference>
<dbReference type="InterPro" id="IPR010071">
    <property type="entry name" value="AA_adenyl_dom"/>
</dbReference>
<dbReference type="EMBL" id="JAMQOL010000054">
    <property type="protein sequence ID" value="MCM4083116.1"/>
    <property type="molecule type" value="Genomic_DNA"/>
</dbReference>
<dbReference type="Pfam" id="PF13193">
    <property type="entry name" value="AMP-binding_C"/>
    <property type="match status" value="1"/>
</dbReference>